<sequence length="258" mass="28084">MPEDTPPAAGTEVVQRSHSVDVLHDFRNTIINVFMGYIIFQTHFLSSPPRTQKQKKQNTPQTSAPSTSGDLPVAATSQTPTDLATQKAASTKQLQSIPSTSGDLPVAATSQTPTDLATQKAASTKQLQSIQVRQNFQPLVCFLLAGARGLFITSMDHRTASATDCMTFIEAISFITQHSKTPHTPAEPICKNLSAYLVELFQPAFRSPNNVVPIAQAPSRIKLAEAITMDFLNHWKEKQPSSPFLIPQSTTIQPVTES</sequence>
<evidence type="ECO:0000313" key="3">
    <source>
        <dbReference type="Proteomes" id="UP000235388"/>
    </source>
</evidence>
<organism evidence="2 3">
    <name type="scientific">Puccinia coronata f. sp. avenae</name>
    <dbReference type="NCBI Taxonomy" id="200324"/>
    <lineage>
        <taxon>Eukaryota</taxon>
        <taxon>Fungi</taxon>
        <taxon>Dikarya</taxon>
        <taxon>Basidiomycota</taxon>
        <taxon>Pucciniomycotina</taxon>
        <taxon>Pucciniomycetes</taxon>
        <taxon>Pucciniales</taxon>
        <taxon>Pucciniaceae</taxon>
        <taxon>Puccinia</taxon>
    </lineage>
</organism>
<comment type="caution">
    <text evidence="2">The sequence shown here is derived from an EMBL/GenBank/DDBJ whole genome shotgun (WGS) entry which is preliminary data.</text>
</comment>
<gene>
    <name evidence="2" type="ORF">PCANC_24969</name>
</gene>
<proteinExistence type="predicted"/>
<evidence type="ECO:0000313" key="2">
    <source>
        <dbReference type="EMBL" id="PLW29308.1"/>
    </source>
</evidence>
<dbReference type="STRING" id="200324.A0A2N5TV35"/>
<accession>A0A2N5TV35</accession>
<dbReference type="AlphaFoldDB" id="A0A2N5TV35"/>
<keyword evidence="3" id="KW-1185">Reference proteome</keyword>
<feature type="compositionally biased region" description="Polar residues" evidence="1">
    <location>
        <begin position="63"/>
        <end position="112"/>
    </location>
</feature>
<protein>
    <submittedName>
        <fullName evidence="2">Uncharacterized protein</fullName>
    </submittedName>
</protein>
<dbReference type="OrthoDB" id="2506917at2759"/>
<feature type="region of interest" description="Disordered" evidence="1">
    <location>
        <begin position="47"/>
        <end position="112"/>
    </location>
</feature>
<reference evidence="2 3" key="1">
    <citation type="submission" date="2017-11" db="EMBL/GenBank/DDBJ databases">
        <title>De novo assembly and phasing of dikaryotic genomes from two isolates of Puccinia coronata f. sp. avenae, the causal agent of oat crown rust.</title>
        <authorList>
            <person name="Miller M.E."/>
            <person name="Zhang Y."/>
            <person name="Omidvar V."/>
            <person name="Sperschneider J."/>
            <person name="Schwessinger B."/>
            <person name="Raley C."/>
            <person name="Palmer J.M."/>
            <person name="Garnica D."/>
            <person name="Upadhyaya N."/>
            <person name="Rathjen J."/>
            <person name="Taylor J.M."/>
            <person name="Park R.F."/>
            <person name="Dodds P.N."/>
            <person name="Hirsch C.D."/>
            <person name="Kianian S.F."/>
            <person name="Figueroa M."/>
        </authorList>
    </citation>
    <scope>NUCLEOTIDE SEQUENCE [LARGE SCALE GENOMIC DNA]</scope>
    <source>
        <strain evidence="2">12NC29</strain>
    </source>
</reference>
<evidence type="ECO:0000256" key="1">
    <source>
        <dbReference type="SAM" id="MobiDB-lite"/>
    </source>
</evidence>
<dbReference type="Proteomes" id="UP000235388">
    <property type="component" value="Unassembled WGS sequence"/>
</dbReference>
<name>A0A2N5TV35_9BASI</name>
<dbReference type="EMBL" id="PGCJ01000415">
    <property type="protein sequence ID" value="PLW29308.1"/>
    <property type="molecule type" value="Genomic_DNA"/>
</dbReference>